<gene>
    <name evidence="2" type="ORF">PR048_000330</name>
</gene>
<feature type="compositionally biased region" description="Basic and acidic residues" evidence="1">
    <location>
        <begin position="369"/>
        <end position="391"/>
    </location>
</feature>
<dbReference type="Proteomes" id="UP001159363">
    <property type="component" value="Chromosome 1"/>
</dbReference>
<feature type="region of interest" description="Disordered" evidence="1">
    <location>
        <begin position="291"/>
        <end position="403"/>
    </location>
</feature>
<evidence type="ECO:0008006" key="4">
    <source>
        <dbReference type="Google" id="ProtNLM"/>
    </source>
</evidence>
<evidence type="ECO:0000313" key="2">
    <source>
        <dbReference type="EMBL" id="KAJ8895021.1"/>
    </source>
</evidence>
<comment type="caution">
    <text evidence="2">The sequence shown here is derived from an EMBL/GenBank/DDBJ whole genome shotgun (WGS) entry which is preliminary data.</text>
</comment>
<feature type="compositionally biased region" description="Polar residues" evidence="1">
    <location>
        <begin position="357"/>
        <end position="367"/>
    </location>
</feature>
<sequence length="403" mass="45952">MDSLSDNVVKHTDLAQITEQVRGQVEADLRSLGQHVEHCFSPFERARSGVEKQSEKRMNKLADNLSHVETEVGNLRSTVDGMTVSAGDLSVRGEPSVEQPRRSVATAVLQTLPDNNAERQSHSCTASYPAGTFMHHPSNLWVEQVPKFEGRYGENPINFLKRSEEYASVFGLPDANMLRCLSLSFRNTAYYWREMNKSTVHIYSEFKEKCTDHFWSKKIQGNLRVQLHSERFVPGKGKKLENHLAEMYVKSKYLDPPSQLPYNYYQSHWMGRHPEDLSTFREDHLAYGQIDRLQRMQNNSDQDRQIPLDRRPQYTDHTATGSRPPLRYGNNPHVRNTTATTGRMDGEINGEEEDATTAINSELSGDNGTDERDNKTDHEELKPHRADRDSANHNGRGVALQPS</sequence>
<keyword evidence="3" id="KW-1185">Reference proteome</keyword>
<evidence type="ECO:0000313" key="3">
    <source>
        <dbReference type="Proteomes" id="UP001159363"/>
    </source>
</evidence>
<organism evidence="2 3">
    <name type="scientific">Dryococelus australis</name>
    <dbReference type="NCBI Taxonomy" id="614101"/>
    <lineage>
        <taxon>Eukaryota</taxon>
        <taxon>Metazoa</taxon>
        <taxon>Ecdysozoa</taxon>
        <taxon>Arthropoda</taxon>
        <taxon>Hexapoda</taxon>
        <taxon>Insecta</taxon>
        <taxon>Pterygota</taxon>
        <taxon>Neoptera</taxon>
        <taxon>Polyneoptera</taxon>
        <taxon>Phasmatodea</taxon>
        <taxon>Verophasmatodea</taxon>
        <taxon>Anareolatae</taxon>
        <taxon>Phasmatidae</taxon>
        <taxon>Eurycanthinae</taxon>
        <taxon>Dryococelus</taxon>
    </lineage>
</organism>
<proteinExistence type="predicted"/>
<reference evidence="2 3" key="1">
    <citation type="submission" date="2023-02" db="EMBL/GenBank/DDBJ databases">
        <title>LHISI_Scaffold_Assembly.</title>
        <authorList>
            <person name="Stuart O.P."/>
            <person name="Cleave R."/>
            <person name="Magrath M.J.L."/>
            <person name="Mikheyev A.S."/>
        </authorList>
    </citation>
    <scope>NUCLEOTIDE SEQUENCE [LARGE SCALE GENOMIC DNA]</scope>
    <source>
        <strain evidence="2">Daus_M_001</strain>
        <tissue evidence="2">Leg muscle</tissue>
    </source>
</reference>
<protein>
    <recommendedName>
        <fullName evidence="4">Retrotransposon gag domain-containing protein</fullName>
    </recommendedName>
</protein>
<name>A0ABQ9IEH3_9NEOP</name>
<evidence type="ECO:0000256" key="1">
    <source>
        <dbReference type="SAM" id="MobiDB-lite"/>
    </source>
</evidence>
<dbReference type="EMBL" id="JARBHB010000001">
    <property type="protein sequence ID" value="KAJ8895021.1"/>
    <property type="molecule type" value="Genomic_DNA"/>
</dbReference>
<feature type="compositionally biased region" description="Basic and acidic residues" evidence="1">
    <location>
        <begin position="301"/>
        <end position="314"/>
    </location>
</feature>
<accession>A0ABQ9IEH3</accession>